<comment type="caution">
    <text evidence="3">The sequence shown here is derived from an EMBL/GenBank/DDBJ whole genome shotgun (WGS) entry which is preliminary data.</text>
</comment>
<keyword evidence="4" id="KW-1185">Reference proteome</keyword>
<feature type="signal peptide" evidence="1">
    <location>
        <begin position="1"/>
        <end position="23"/>
    </location>
</feature>
<name>A0A167WBY1_9HYPO</name>
<accession>A0A167WBY1</accession>
<keyword evidence="1" id="KW-0732">Signal</keyword>
<dbReference type="EMBL" id="AZHD01000005">
    <property type="protein sequence ID" value="OAA63595.1"/>
    <property type="molecule type" value="Genomic_DNA"/>
</dbReference>
<organism evidence="3 4">
    <name type="scientific">Niveomyces insectorum RCEF 264</name>
    <dbReference type="NCBI Taxonomy" id="1081102"/>
    <lineage>
        <taxon>Eukaryota</taxon>
        <taxon>Fungi</taxon>
        <taxon>Dikarya</taxon>
        <taxon>Ascomycota</taxon>
        <taxon>Pezizomycotina</taxon>
        <taxon>Sordariomycetes</taxon>
        <taxon>Hypocreomycetidae</taxon>
        <taxon>Hypocreales</taxon>
        <taxon>Cordycipitaceae</taxon>
        <taxon>Niveomyces</taxon>
    </lineage>
</organism>
<evidence type="ECO:0000313" key="4">
    <source>
        <dbReference type="Proteomes" id="UP000076874"/>
    </source>
</evidence>
<reference evidence="3 4" key="1">
    <citation type="journal article" date="2016" name="Genome Biol. Evol.">
        <title>Divergent and convergent evolution of fungal pathogenicity.</title>
        <authorList>
            <person name="Shang Y."/>
            <person name="Xiao G."/>
            <person name="Zheng P."/>
            <person name="Cen K."/>
            <person name="Zhan S."/>
            <person name="Wang C."/>
        </authorList>
    </citation>
    <scope>NUCLEOTIDE SEQUENCE [LARGE SCALE GENOMIC DNA]</scope>
    <source>
        <strain evidence="3 4">RCEF 264</strain>
    </source>
</reference>
<evidence type="ECO:0000259" key="2">
    <source>
        <dbReference type="Pfam" id="PF08881"/>
    </source>
</evidence>
<proteinExistence type="predicted"/>
<evidence type="ECO:0000313" key="3">
    <source>
        <dbReference type="EMBL" id="OAA63595.1"/>
    </source>
</evidence>
<dbReference type="InterPro" id="IPR036673">
    <property type="entry name" value="Cyanovirin-N_sf"/>
</dbReference>
<feature type="chain" id="PRO_5007893921" evidence="1">
    <location>
        <begin position="24"/>
        <end position="169"/>
    </location>
</feature>
<dbReference type="Gene3D" id="2.30.60.10">
    <property type="entry name" value="Cyanovirin-N"/>
    <property type="match status" value="1"/>
</dbReference>
<dbReference type="InterPro" id="IPR011058">
    <property type="entry name" value="Cyanovirin-N"/>
</dbReference>
<sequence length="169" mass="17902">MVHFIKQAALVAAVVGFAATAAATAVPNQAALAGAAAARDPAGIFPQTCRRWCLAQDAPHLLVAECAAPGDTAWRWSQMDLNQVLGWQVPFIKARAGGQFSVHNEPCGDCVLTGPERVLLRCACEYSGRGRLKAGLLLDKHLVATDNGGLCFQDILTGEVCGNKTDRRC</sequence>
<feature type="domain" description="Cyanovirin-N" evidence="2">
    <location>
        <begin position="45"/>
        <end position="148"/>
    </location>
</feature>
<dbReference type="AlphaFoldDB" id="A0A167WBY1"/>
<evidence type="ECO:0000256" key="1">
    <source>
        <dbReference type="SAM" id="SignalP"/>
    </source>
</evidence>
<dbReference type="Proteomes" id="UP000076874">
    <property type="component" value="Unassembled WGS sequence"/>
</dbReference>
<protein>
    <submittedName>
        <fullName evidence="3">Cyanovirin-N</fullName>
    </submittedName>
</protein>
<dbReference type="Pfam" id="PF08881">
    <property type="entry name" value="CVNH"/>
    <property type="match status" value="1"/>
</dbReference>
<dbReference type="SUPFAM" id="SSF51322">
    <property type="entry name" value="Cyanovirin-N"/>
    <property type="match status" value="1"/>
</dbReference>
<gene>
    <name evidence="3" type="ORF">SPI_03758</name>
</gene>